<organism evidence="10 11">
    <name type="scientific">Caproiciproducens galactitolivorans</name>
    <dbReference type="NCBI Taxonomy" id="642589"/>
    <lineage>
        <taxon>Bacteria</taxon>
        <taxon>Bacillati</taxon>
        <taxon>Bacillota</taxon>
        <taxon>Clostridia</taxon>
        <taxon>Eubacteriales</taxon>
        <taxon>Acutalibacteraceae</taxon>
        <taxon>Caproiciproducens</taxon>
    </lineage>
</organism>
<dbReference type="InterPro" id="IPR035921">
    <property type="entry name" value="F/V-ATP_Csub_sf"/>
</dbReference>
<dbReference type="SUPFAM" id="SSF81333">
    <property type="entry name" value="F1F0 ATP synthase subunit C"/>
    <property type="match status" value="1"/>
</dbReference>
<feature type="domain" description="V-ATPase proteolipid subunit C-like" evidence="9">
    <location>
        <begin position="89"/>
        <end position="148"/>
    </location>
</feature>
<evidence type="ECO:0000256" key="3">
    <source>
        <dbReference type="ARBA" id="ARBA00022692"/>
    </source>
</evidence>
<dbReference type="InterPro" id="IPR000454">
    <property type="entry name" value="ATP_synth_F0_csu"/>
</dbReference>
<evidence type="ECO:0000256" key="7">
    <source>
        <dbReference type="ARBA" id="ARBA00032887"/>
    </source>
</evidence>
<reference evidence="10 11" key="1">
    <citation type="submission" date="2022-11" db="EMBL/GenBank/DDBJ databases">
        <authorList>
            <person name="Caiyu Z."/>
        </authorList>
    </citation>
    <scope>NUCLEOTIDE SEQUENCE [LARGE SCALE GENOMIC DNA]</scope>
    <source>
        <strain evidence="10 11">YR-4</strain>
    </source>
</reference>
<dbReference type="CDD" id="cd18120">
    <property type="entry name" value="ATP-synt_Vo_Ao_c"/>
    <property type="match status" value="1"/>
</dbReference>
<comment type="caution">
    <text evidence="10">The sequence shown here is derived from an EMBL/GenBank/DDBJ whole genome shotgun (WGS) entry which is preliminary data.</text>
</comment>
<keyword evidence="4 8" id="KW-1133">Transmembrane helix</keyword>
<evidence type="ECO:0000256" key="5">
    <source>
        <dbReference type="ARBA" id="ARBA00023136"/>
    </source>
</evidence>
<dbReference type="RefSeq" id="WP_268058643.1">
    <property type="nucleotide sequence ID" value="NZ_JAPOHA010000009.1"/>
</dbReference>
<name>A0ABT4BUL0_9FIRM</name>
<keyword evidence="5 8" id="KW-0472">Membrane</keyword>
<evidence type="ECO:0000256" key="2">
    <source>
        <dbReference type="ARBA" id="ARBA00006704"/>
    </source>
</evidence>
<evidence type="ECO:0000259" key="9">
    <source>
        <dbReference type="Pfam" id="PF00137"/>
    </source>
</evidence>
<feature type="transmembrane region" description="Helical" evidence="8">
    <location>
        <begin position="36"/>
        <end position="55"/>
    </location>
</feature>
<accession>A0ABT4BUL0</accession>
<comment type="subcellular location">
    <subcellularLocation>
        <location evidence="1">Membrane</location>
        <topology evidence="1">Multi-pass membrane protein</topology>
    </subcellularLocation>
</comment>
<evidence type="ECO:0000313" key="10">
    <source>
        <dbReference type="EMBL" id="MCY1714586.1"/>
    </source>
</evidence>
<protein>
    <recommendedName>
        <fullName evidence="6">ATP synthase F(0) sector subunit c</fullName>
    </recommendedName>
    <alternativeName>
        <fullName evidence="7">F-type ATPase subunit c</fullName>
    </alternativeName>
</protein>
<dbReference type="Gene3D" id="1.20.120.610">
    <property type="entry name" value="lithium bound rotor ring of v- atpase"/>
    <property type="match status" value="1"/>
</dbReference>
<keyword evidence="11" id="KW-1185">Reference proteome</keyword>
<dbReference type="Pfam" id="PF00137">
    <property type="entry name" value="ATP-synt_C"/>
    <property type="match status" value="1"/>
</dbReference>
<evidence type="ECO:0000256" key="8">
    <source>
        <dbReference type="SAM" id="Phobius"/>
    </source>
</evidence>
<sequence>MIKVLICLPVIFLVVSVILSIRSVKNGKNPSRAVSTQIFTFLAVCLLTFAIPVVASAATGTDVKDTAAAPTSQSQNAPMSDSSKGLGLIAAAAVTAISGIGGAIAVATSAPAAIGATSEEPKVFGKALIFVALGEGIALYGLLISILILNKI</sequence>
<feature type="transmembrane region" description="Helical" evidence="8">
    <location>
        <begin position="86"/>
        <end position="107"/>
    </location>
</feature>
<comment type="similarity">
    <text evidence="2">Belongs to the ATPase C chain family.</text>
</comment>
<evidence type="ECO:0000256" key="6">
    <source>
        <dbReference type="ARBA" id="ARBA00032200"/>
    </source>
</evidence>
<evidence type="ECO:0000256" key="1">
    <source>
        <dbReference type="ARBA" id="ARBA00004141"/>
    </source>
</evidence>
<evidence type="ECO:0000313" key="11">
    <source>
        <dbReference type="Proteomes" id="UP001082703"/>
    </source>
</evidence>
<feature type="transmembrane region" description="Helical" evidence="8">
    <location>
        <begin position="127"/>
        <end position="149"/>
    </location>
</feature>
<dbReference type="EMBL" id="JAPOHA010000009">
    <property type="protein sequence ID" value="MCY1714586.1"/>
    <property type="molecule type" value="Genomic_DNA"/>
</dbReference>
<dbReference type="Proteomes" id="UP001082703">
    <property type="component" value="Unassembled WGS sequence"/>
</dbReference>
<evidence type="ECO:0000256" key="4">
    <source>
        <dbReference type="ARBA" id="ARBA00022989"/>
    </source>
</evidence>
<dbReference type="PRINTS" id="PR00124">
    <property type="entry name" value="ATPASEC"/>
</dbReference>
<dbReference type="InterPro" id="IPR002379">
    <property type="entry name" value="ATPase_proteolipid_c-like_dom"/>
</dbReference>
<gene>
    <name evidence="10" type="ORF">OUY18_10005</name>
</gene>
<keyword evidence="3 8" id="KW-0812">Transmembrane</keyword>
<proteinExistence type="inferred from homology"/>